<dbReference type="EMBL" id="QJNU01000212">
    <property type="protein sequence ID" value="RYP04387.1"/>
    <property type="molecule type" value="Genomic_DNA"/>
</dbReference>
<proteinExistence type="predicted"/>
<organism evidence="2 3">
    <name type="scientific">Monosporascus ibericus</name>
    <dbReference type="NCBI Taxonomy" id="155417"/>
    <lineage>
        <taxon>Eukaryota</taxon>
        <taxon>Fungi</taxon>
        <taxon>Dikarya</taxon>
        <taxon>Ascomycota</taxon>
        <taxon>Pezizomycotina</taxon>
        <taxon>Sordariomycetes</taxon>
        <taxon>Xylariomycetidae</taxon>
        <taxon>Xylariales</taxon>
        <taxon>Xylariales incertae sedis</taxon>
        <taxon>Monosporascus</taxon>
    </lineage>
</organism>
<protein>
    <submittedName>
        <fullName evidence="2">Uncharacterized protein</fullName>
    </submittedName>
</protein>
<sequence length="185" mass="19941">MSKRICQKAVNVHDTKAAPRRDRQPVTSSSSRPRRRQAQTAERVQSAAAGGVRQVAAELDVLSGRRGGRDEQPRGDGDVEGGAQRAPGVLGNITWWHNTEIGQYFYDIVITTNGSLGDEFRSNFGWDRRMAWGAVDEAHAHRLDDGKPVELDALLVPNDDVGGGNQACAFIPSYAGHPVASVPAG</sequence>
<dbReference type="OrthoDB" id="566138at2759"/>
<name>A0A4Q4TG11_9PEZI</name>
<comment type="caution">
    <text evidence="2">The sequence shown here is derived from an EMBL/GenBank/DDBJ whole genome shotgun (WGS) entry which is preliminary data.</text>
</comment>
<dbReference type="STRING" id="155417.A0A4Q4TG11"/>
<evidence type="ECO:0000313" key="2">
    <source>
        <dbReference type="EMBL" id="RYP04387.1"/>
    </source>
</evidence>
<gene>
    <name evidence="2" type="ORF">DL764_004481</name>
</gene>
<dbReference type="Proteomes" id="UP000293360">
    <property type="component" value="Unassembled WGS sequence"/>
</dbReference>
<evidence type="ECO:0000256" key="1">
    <source>
        <dbReference type="SAM" id="MobiDB-lite"/>
    </source>
</evidence>
<feature type="compositionally biased region" description="Basic and acidic residues" evidence="1">
    <location>
        <begin position="11"/>
        <end position="24"/>
    </location>
</feature>
<feature type="region of interest" description="Disordered" evidence="1">
    <location>
        <begin position="1"/>
        <end position="84"/>
    </location>
</feature>
<keyword evidence="3" id="KW-1185">Reference proteome</keyword>
<dbReference type="AlphaFoldDB" id="A0A4Q4TG11"/>
<evidence type="ECO:0000313" key="3">
    <source>
        <dbReference type="Proteomes" id="UP000293360"/>
    </source>
</evidence>
<accession>A0A4Q4TG11</accession>
<feature type="compositionally biased region" description="Basic and acidic residues" evidence="1">
    <location>
        <begin position="67"/>
        <end position="77"/>
    </location>
</feature>
<reference evidence="2 3" key="1">
    <citation type="submission" date="2018-06" db="EMBL/GenBank/DDBJ databases">
        <title>Complete Genomes of Monosporascus.</title>
        <authorList>
            <person name="Robinson A.J."/>
            <person name="Natvig D.O."/>
        </authorList>
    </citation>
    <scope>NUCLEOTIDE SEQUENCE [LARGE SCALE GENOMIC DNA]</scope>
    <source>
        <strain evidence="2 3">CBS 110550</strain>
    </source>
</reference>